<feature type="region of interest" description="Disordered" evidence="1">
    <location>
        <begin position="16"/>
        <end position="36"/>
    </location>
</feature>
<comment type="caution">
    <text evidence="2">The sequence shown here is derived from an EMBL/GenBank/DDBJ whole genome shotgun (WGS) entry which is preliminary data.</text>
</comment>
<sequence length="36" mass="3910">MNFIMLVYDGEYTVQTMQGDDDGETDAQTPGVPSPS</sequence>
<proteinExistence type="predicted"/>
<dbReference type="EMBL" id="JYBP01000003">
    <property type="protein sequence ID" value="KJE27141.1"/>
    <property type="molecule type" value="Genomic_DNA"/>
</dbReference>
<name>A0A0D8BSK1_GEOKU</name>
<evidence type="ECO:0000256" key="1">
    <source>
        <dbReference type="SAM" id="MobiDB-lite"/>
    </source>
</evidence>
<organism evidence="2 3">
    <name type="scientific">Geobacillus kaustophilus</name>
    <dbReference type="NCBI Taxonomy" id="1462"/>
    <lineage>
        <taxon>Bacteria</taxon>
        <taxon>Bacillati</taxon>
        <taxon>Bacillota</taxon>
        <taxon>Bacilli</taxon>
        <taxon>Bacillales</taxon>
        <taxon>Anoxybacillaceae</taxon>
        <taxon>Geobacillus</taxon>
        <taxon>Geobacillus thermoleovorans group</taxon>
    </lineage>
</organism>
<dbReference type="AlphaFoldDB" id="A0A0D8BSK1"/>
<accession>A0A0D8BSK1</accession>
<gene>
    <name evidence="2" type="ORF">LG52_552</name>
</gene>
<evidence type="ECO:0000313" key="3">
    <source>
        <dbReference type="Proteomes" id="UP000032522"/>
    </source>
</evidence>
<evidence type="ECO:0000313" key="2">
    <source>
        <dbReference type="EMBL" id="KJE27141.1"/>
    </source>
</evidence>
<protein>
    <submittedName>
        <fullName evidence="2">Uncharacterized protein</fullName>
    </submittedName>
</protein>
<dbReference type="Proteomes" id="UP000032522">
    <property type="component" value="Unassembled WGS sequence"/>
</dbReference>
<reference evidence="2 3" key="1">
    <citation type="submission" date="2015-01" db="EMBL/GenBank/DDBJ databases">
        <authorList>
            <person name="Filippidou S."/>
            <person name="Jeanneret N."/>
            <person name="Russel-Delif L."/>
            <person name="Junier T."/>
            <person name="Wunderlin T."/>
            <person name="Molina V."/>
            <person name="Johnson S.L."/>
            <person name="Davenport K.W."/>
            <person name="Chain P.S."/>
            <person name="Dorador C."/>
            <person name="Junier P."/>
        </authorList>
    </citation>
    <scope>NUCLEOTIDE SEQUENCE [LARGE SCALE GENOMIC DNA]</scope>
    <source>
        <strain evidence="2 3">Et7/4</strain>
    </source>
</reference>